<dbReference type="RefSeq" id="WP_162451928.1">
    <property type="nucleotide sequence ID" value="NZ_WLZY01000007.1"/>
</dbReference>
<dbReference type="PANTHER" id="PTHR43649:SF12">
    <property type="entry name" value="DIACETYLCHITOBIOSE BINDING PROTEIN DASA"/>
    <property type="match status" value="1"/>
</dbReference>
<evidence type="ECO:0000256" key="1">
    <source>
        <dbReference type="SAM" id="MobiDB-lite"/>
    </source>
</evidence>
<dbReference type="AlphaFoldDB" id="A0A7K3M7B3"/>
<gene>
    <name evidence="2" type="ORF">F7O44_19265</name>
</gene>
<dbReference type="InterPro" id="IPR006059">
    <property type="entry name" value="SBP"/>
</dbReference>
<name>A0A7K3M7B3_9ACTN</name>
<sequence length="411" mass="44409">MKRSRSTMLSAAVIGTVGLTACGGGEGGDVDSLALWLPPQANISDASDWAPILENFEDEHGVDVNVRIIPWENYEEAYLTGITGGEGPDVGLMYAEMIGDYHSQGALVPFDDYLPNSDAPDYLYLDEGQVGGEQVAIPLVVGGARVLYYNADLLGEAGVDEPPQTWMEFLEACQRLLDAGITPVQQPWGGHPGMLNETFFPLLWQAGGELFNEEGTATAFDSAEGLAAAEFLWELRESGIMTEAVTSLIGDDVEAQFTQGQTAFVFSSDARYPNFEEGDFELGFVDSLEGQTRATFVAADALVMLDKCPDKQLCADLVAYITSPEQMAQFHQLAPYPPLTEGAEYVGPQVFESFYAQPEIQRSLPIVAGSSSVYNALHTNLQQMMLGQKSPEQALTDAAEAGDRALENAQN</sequence>
<dbReference type="InterPro" id="IPR050490">
    <property type="entry name" value="Bact_solute-bd_prot1"/>
</dbReference>
<accession>A0A7K3M7B3</accession>
<dbReference type="Pfam" id="PF13416">
    <property type="entry name" value="SBP_bac_8"/>
    <property type="match status" value="1"/>
</dbReference>
<protein>
    <submittedName>
        <fullName evidence="2">Extracellular solute-binding protein</fullName>
    </submittedName>
</protein>
<dbReference type="PROSITE" id="PS51257">
    <property type="entry name" value="PROKAR_LIPOPROTEIN"/>
    <property type="match status" value="1"/>
</dbReference>
<keyword evidence="3" id="KW-1185">Reference proteome</keyword>
<feature type="compositionally biased region" description="Basic and acidic residues" evidence="1">
    <location>
        <begin position="401"/>
        <end position="411"/>
    </location>
</feature>
<dbReference type="EMBL" id="WLZY01000007">
    <property type="protein sequence ID" value="NDL59213.1"/>
    <property type="molecule type" value="Genomic_DNA"/>
</dbReference>
<dbReference type="Gene3D" id="3.40.190.10">
    <property type="entry name" value="Periplasmic binding protein-like II"/>
    <property type="match status" value="1"/>
</dbReference>
<feature type="region of interest" description="Disordered" evidence="1">
    <location>
        <begin position="390"/>
        <end position="411"/>
    </location>
</feature>
<evidence type="ECO:0000313" key="3">
    <source>
        <dbReference type="Proteomes" id="UP000460435"/>
    </source>
</evidence>
<comment type="caution">
    <text evidence="2">The sequence shown here is derived from an EMBL/GenBank/DDBJ whole genome shotgun (WGS) entry which is preliminary data.</text>
</comment>
<dbReference type="SUPFAM" id="SSF53850">
    <property type="entry name" value="Periplasmic binding protein-like II"/>
    <property type="match status" value="1"/>
</dbReference>
<dbReference type="PANTHER" id="PTHR43649">
    <property type="entry name" value="ARABINOSE-BINDING PROTEIN-RELATED"/>
    <property type="match status" value="1"/>
</dbReference>
<organism evidence="2 3">
    <name type="scientific">Phytoactinopolyspora mesophila</name>
    <dbReference type="NCBI Taxonomy" id="2650750"/>
    <lineage>
        <taxon>Bacteria</taxon>
        <taxon>Bacillati</taxon>
        <taxon>Actinomycetota</taxon>
        <taxon>Actinomycetes</taxon>
        <taxon>Jiangellales</taxon>
        <taxon>Jiangellaceae</taxon>
        <taxon>Phytoactinopolyspora</taxon>
    </lineage>
</organism>
<reference evidence="2 3" key="1">
    <citation type="submission" date="2019-11" db="EMBL/GenBank/DDBJ databases">
        <authorList>
            <person name="Li X.-J."/>
            <person name="Feng X.-M."/>
        </authorList>
    </citation>
    <scope>NUCLEOTIDE SEQUENCE [LARGE SCALE GENOMIC DNA]</scope>
    <source>
        <strain evidence="2 3">XMNu-373</strain>
    </source>
</reference>
<dbReference type="Proteomes" id="UP000460435">
    <property type="component" value="Unassembled WGS sequence"/>
</dbReference>
<proteinExistence type="predicted"/>
<evidence type="ECO:0000313" key="2">
    <source>
        <dbReference type="EMBL" id="NDL59213.1"/>
    </source>
</evidence>